<feature type="region of interest" description="Disordered" evidence="1">
    <location>
        <begin position="1"/>
        <end position="29"/>
    </location>
</feature>
<sequence length="168" mass="18893">MHSSSDVEDVEGRSDEEDRRLKRRSDDFVESTRSLTYLEWVHERQTRRMHTRSEWFLSPELPAKNGGSSRSADFQRMSAGDDIVQQRNGSASASSRAAASALPSVVKVSAGGVVRRRSWRTHYVRPHKSYDQESLHSQQSSATAETDSPSSTPQRRPTKSSMGTTHRS</sequence>
<evidence type="ECO:0000313" key="2">
    <source>
        <dbReference type="Proteomes" id="UP000887566"/>
    </source>
</evidence>
<dbReference type="AlphaFoldDB" id="A0A914V2I3"/>
<reference evidence="3" key="1">
    <citation type="submission" date="2022-11" db="UniProtKB">
        <authorList>
            <consortium name="WormBaseParasite"/>
        </authorList>
    </citation>
    <scope>IDENTIFICATION</scope>
</reference>
<dbReference type="WBParaSite" id="PSAMB.scaffold14722size1800.g36218.t1">
    <property type="protein sequence ID" value="PSAMB.scaffold14722size1800.g36218.t1"/>
    <property type="gene ID" value="PSAMB.scaffold14722size1800.g36218"/>
</dbReference>
<dbReference type="Proteomes" id="UP000887566">
    <property type="component" value="Unplaced"/>
</dbReference>
<organism evidence="2 3">
    <name type="scientific">Plectus sambesii</name>
    <dbReference type="NCBI Taxonomy" id="2011161"/>
    <lineage>
        <taxon>Eukaryota</taxon>
        <taxon>Metazoa</taxon>
        <taxon>Ecdysozoa</taxon>
        <taxon>Nematoda</taxon>
        <taxon>Chromadorea</taxon>
        <taxon>Plectida</taxon>
        <taxon>Plectina</taxon>
        <taxon>Plectoidea</taxon>
        <taxon>Plectidae</taxon>
        <taxon>Plectus</taxon>
    </lineage>
</organism>
<evidence type="ECO:0000256" key="1">
    <source>
        <dbReference type="SAM" id="MobiDB-lite"/>
    </source>
</evidence>
<feature type="region of interest" description="Disordered" evidence="1">
    <location>
        <begin position="48"/>
        <end position="168"/>
    </location>
</feature>
<name>A0A914V2I3_9BILA</name>
<proteinExistence type="predicted"/>
<keyword evidence="2" id="KW-1185">Reference proteome</keyword>
<feature type="compositionally biased region" description="Basic residues" evidence="1">
    <location>
        <begin position="114"/>
        <end position="127"/>
    </location>
</feature>
<feature type="compositionally biased region" description="Low complexity" evidence="1">
    <location>
        <begin position="90"/>
        <end position="101"/>
    </location>
</feature>
<protein>
    <submittedName>
        <fullName evidence="3">Uncharacterized protein</fullName>
    </submittedName>
</protein>
<feature type="compositionally biased region" description="Polar residues" evidence="1">
    <location>
        <begin position="135"/>
        <end position="168"/>
    </location>
</feature>
<feature type="compositionally biased region" description="Basic and acidic residues" evidence="1">
    <location>
        <begin position="10"/>
        <end position="27"/>
    </location>
</feature>
<accession>A0A914V2I3</accession>
<evidence type="ECO:0000313" key="3">
    <source>
        <dbReference type="WBParaSite" id="PSAMB.scaffold14722size1800.g36218.t1"/>
    </source>
</evidence>